<dbReference type="Gene3D" id="3.40.50.2300">
    <property type="match status" value="1"/>
</dbReference>
<dbReference type="SUPFAM" id="SSF101690">
    <property type="entry name" value="PAZ domain"/>
    <property type="match status" value="1"/>
</dbReference>
<dbReference type="GO" id="GO:0003723">
    <property type="term" value="F:RNA binding"/>
    <property type="evidence" value="ECO:0007669"/>
    <property type="project" value="InterPro"/>
</dbReference>
<dbReference type="Gene3D" id="3.30.420.10">
    <property type="entry name" value="Ribonuclease H-like superfamily/Ribonuclease H"/>
    <property type="match status" value="1"/>
</dbReference>
<feature type="region of interest" description="Disordered" evidence="1">
    <location>
        <begin position="407"/>
        <end position="445"/>
    </location>
</feature>
<proteinExistence type="predicted"/>
<dbReference type="InterPro" id="IPR032474">
    <property type="entry name" value="Argonaute_N"/>
</dbReference>
<name>A0A6H0XQ18_9PEZI</name>
<dbReference type="InterPro" id="IPR003165">
    <property type="entry name" value="Piwi"/>
</dbReference>
<dbReference type="InterPro" id="IPR014811">
    <property type="entry name" value="ArgoL1"/>
</dbReference>
<dbReference type="Gene3D" id="2.170.260.10">
    <property type="entry name" value="paz domain"/>
    <property type="match status" value="1"/>
</dbReference>
<keyword evidence="5" id="KW-1185">Reference proteome</keyword>
<evidence type="ECO:0000259" key="3">
    <source>
        <dbReference type="PROSITE" id="PS50822"/>
    </source>
</evidence>
<dbReference type="OrthoDB" id="10252740at2759"/>
<feature type="domain" description="PAZ" evidence="2">
    <location>
        <begin position="382"/>
        <end position="492"/>
    </location>
</feature>
<dbReference type="Pfam" id="PF02170">
    <property type="entry name" value="PAZ"/>
    <property type="match status" value="1"/>
</dbReference>
<feature type="region of interest" description="Disordered" evidence="1">
    <location>
        <begin position="883"/>
        <end position="902"/>
    </location>
</feature>
<dbReference type="SMART" id="SM00950">
    <property type="entry name" value="Piwi"/>
    <property type="match status" value="1"/>
</dbReference>
<dbReference type="InterPro" id="IPR036085">
    <property type="entry name" value="PAZ_dom_sf"/>
</dbReference>
<accession>A0A6H0XQ18</accession>
<feature type="domain" description="Piwi" evidence="3">
    <location>
        <begin position="676"/>
        <end position="996"/>
    </location>
</feature>
<dbReference type="Pfam" id="PF16486">
    <property type="entry name" value="ArgoN"/>
    <property type="match status" value="1"/>
</dbReference>
<protein>
    <recommendedName>
        <fullName evidence="6">Piwi domain-containing protein</fullName>
    </recommendedName>
</protein>
<evidence type="ECO:0000313" key="5">
    <source>
        <dbReference type="Proteomes" id="UP000503462"/>
    </source>
</evidence>
<dbReference type="SMART" id="SM01163">
    <property type="entry name" value="DUF1785"/>
    <property type="match status" value="1"/>
</dbReference>
<dbReference type="Pfam" id="PF08699">
    <property type="entry name" value="ArgoL1"/>
    <property type="match status" value="1"/>
</dbReference>
<dbReference type="PROSITE" id="PS50822">
    <property type="entry name" value="PIWI"/>
    <property type="match status" value="1"/>
</dbReference>
<evidence type="ECO:0008006" key="6">
    <source>
        <dbReference type="Google" id="ProtNLM"/>
    </source>
</evidence>
<dbReference type="CDD" id="cd04657">
    <property type="entry name" value="Piwi_ago-like"/>
    <property type="match status" value="1"/>
</dbReference>
<gene>
    <name evidence="4" type="ORF">AMS68_002303</name>
</gene>
<dbReference type="Pfam" id="PF16488">
    <property type="entry name" value="ArgoL2"/>
    <property type="match status" value="1"/>
</dbReference>
<dbReference type="InterPro" id="IPR012337">
    <property type="entry name" value="RNaseH-like_sf"/>
</dbReference>
<dbReference type="EMBL" id="CP051140">
    <property type="protein sequence ID" value="QIW96785.1"/>
    <property type="molecule type" value="Genomic_DNA"/>
</dbReference>
<dbReference type="Proteomes" id="UP000503462">
    <property type="component" value="Chromosome 2"/>
</dbReference>
<dbReference type="InterPro" id="IPR032472">
    <property type="entry name" value="ArgoL2"/>
</dbReference>
<dbReference type="SUPFAM" id="SSF53098">
    <property type="entry name" value="Ribonuclease H-like"/>
    <property type="match status" value="1"/>
</dbReference>
<evidence type="ECO:0000256" key="1">
    <source>
        <dbReference type="SAM" id="MobiDB-lite"/>
    </source>
</evidence>
<dbReference type="PANTHER" id="PTHR22891">
    <property type="entry name" value="EUKARYOTIC TRANSLATION INITIATION FACTOR 2C"/>
    <property type="match status" value="1"/>
</dbReference>
<organism evidence="4 5">
    <name type="scientific">Peltaster fructicola</name>
    <dbReference type="NCBI Taxonomy" id="286661"/>
    <lineage>
        <taxon>Eukaryota</taxon>
        <taxon>Fungi</taxon>
        <taxon>Dikarya</taxon>
        <taxon>Ascomycota</taxon>
        <taxon>Pezizomycotina</taxon>
        <taxon>Dothideomycetes</taxon>
        <taxon>Dothideomycetes incertae sedis</taxon>
        <taxon>Peltaster</taxon>
    </lineage>
</organism>
<dbReference type="InterPro" id="IPR036397">
    <property type="entry name" value="RNaseH_sf"/>
</dbReference>
<dbReference type="CDD" id="cd02846">
    <property type="entry name" value="PAZ_argonaute_like"/>
    <property type="match status" value="1"/>
</dbReference>
<dbReference type="AlphaFoldDB" id="A0A6H0XQ18"/>
<feature type="region of interest" description="Disordered" evidence="1">
    <location>
        <begin position="1"/>
        <end position="69"/>
    </location>
</feature>
<dbReference type="InterPro" id="IPR003100">
    <property type="entry name" value="PAZ_dom"/>
</dbReference>
<dbReference type="InterPro" id="IPR045246">
    <property type="entry name" value="Piwi_ago-like"/>
</dbReference>
<dbReference type="PROSITE" id="PS50821">
    <property type="entry name" value="PAZ"/>
    <property type="match status" value="1"/>
</dbReference>
<evidence type="ECO:0000259" key="2">
    <source>
        <dbReference type="PROSITE" id="PS50821"/>
    </source>
</evidence>
<dbReference type="Pfam" id="PF02171">
    <property type="entry name" value="Piwi"/>
    <property type="match status" value="1"/>
</dbReference>
<evidence type="ECO:0000313" key="4">
    <source>
        <dbReference type="EMBL" id="QIW96785.1"/>
    </source>
</evidence>
<sequence length="1039" mass="114175">MSGRQPRGQRGRGDMPFRPRGGYEGSSEGSRGGYQGRGRGNDSYSDRGGAYRGGGRGDRGGRGGRGGATVDIVTFRPTYPENVDSALQQRETSLLTSTPPDTSVDFPRRPAYGSRGEPITLWANYFKLEVKEDVVLYRYDVKVTPVGGTKAPAKAIVKRIIALFIEDHIRQRNKADAVSDFRATLIAQQQLNEDALSASVTYRAEGEPEPEDGAKVFEVKLTASGTLTLDNLLNFTTSTNASAALQQRQEVIQALNLVVGYYPKTSPTSITVGRNLHVSTAARPEDRWDLRGGLEALRSFVFSVRAATERLLINVQIKNLPFYPQQALLAWTQTYLRNGQDLPGLMAMVSRLSVEVTHIQRRSKSNKLIPRYKTIDSLARPGVWCWLPEPPRVRAFGAGPKNVEFWFNARPSPSKPAGSESAEQSKGKKKKDKASAGPRTAPDSSPGHYISVYEYFRQHYPSVNLNAEIPVVNVGSRADPSYLPMEVCDIRPGQVARSKITPDQTREMLKFAVRQPSANAASISTQGLGLLGLQGANQYMSAFGLTVEPKLITVPARVLQSPKVVYSNNRTPKGAPASWNLTDMKLQQGTVLQNWAYVTIRIADAPSPRYPPGNPADFMSQFGNTLIASGMRCEPPRNLNELAVRQTTAADRADAELKIEELIKFNVAASGGRFNFLLVIMPENTTVYNTIKYVCDVKQGILSQCAIDAKFAKDNNTQYFANIGLKINLKLGGINHSIQKTQFGNVNFKTTMFVGIDVTHPSPGSLKSAPSVAGIVSSIDGSLGQWPAAIRAQTGRQEMVDALDELLQGQLRLWQKKNKNTLPSNIIVYRDGVSEGQYQVLLDNELPSLKKAIDVVYSPADKKQYNPRLSIIVVGKRHHTRFYPTKTKDEDPKTGNPKNGTVVDRGVTELGNWDFFLQAHSALKGTAKPAHYYVVYDEALRGKGASRQPPGNAADSLEELTHSLCYLFGRATKAVSVCPPAYYADLVCERARCYLAQQYAPSPPMSSAASDTSDPGRSMAAMQSLINVHPNIRERMFYI</sequence>
<reference evidence="4 5" key="1">
    <citation type="journal article" date="2016" name="Sci. Rep.">
        <title>Peltaster fructicola genome reveals evolution from an invasive phytopathogen to an ectophytic parasite.</title>
        <authorList>
            <person name="Xu C."/>
            <person name="Chen H."/>
            <person name="Gleason M.L."/>
            <person name="Xu J.R."/>
            <person name="Liu H."/>
            <person name="Zhang R."/>
            <person name="Sun G."/>
        </authorList>
    </citation>
    <scope>NUCLEOTIDE SEQUENCE [LARGE SCALE GENOMIC DNA]</scope>
    <source>
        <strain evidence="4 5">LNHT1506</strain>
    </source>
</reference>